<comment type="caution">
    <text evidence="11">The sequence shown here is derived from an EMBL/GenBank/DDBJ whole genome shotgun (WGS) entry which is preliminary data.</text>
</comment>
<dbReference type="GO" id="GO:0004489">
    <property type="term" value="F:methylenetetrahydrofolate reductase [NAD(P)H] activity"/>
    <property type="evidence" value="ECO:0007669"/>
    <property type="project" value="InterPro"/>
</dbReference>
<evidence type="ECO:0000313" key="11">
    <source>
        <dbReference type="EMBL" id="KAH7135440.1"/>
    </source>
</evidence>
<evidence type="ECO:0000256" key="6">
    <source>
        <dbReference type="ARBA" id="ARBA00022857"/>
    </source>
</evidence>
<dbReference type="GO" id="GO:0035999">
    <property type="term" value="P:tetrahydrofolate interconversion"/>
    <property type="evidence" value="ECO:0007669"/>
    <property type="project" value="TreeGrafter"/>
</dbReference>
<keyword evidence="4" id="KW-0285">Flavoprotein</keyword>
<dbReference type="Gene3D" id="3.20.20.220">
    <property type="match status" value="1"/>
</dbReference>
<evidence type="ECO:0000256" key="4">
    <source>
        <dbReference type="ARBA" id="ARBA00022630"/>
    </source>
</evidence>
<dbReference type="CDD" id="cd00537">
    <property type="entry name" value="MTHFR"/>
    <property type="match status" value="1"/>
</dbReference>
<organism evidence="11 12">
    <name type="scientific">Dendryphion nanum</name>
    <dbReference type="NCBI Taxonomy" id="256645"/>
    <lineage>
        <taxon>Eukaryota</taxon>
        <taxon>Fungi</taxon>
        <taxon>Dikarya</taxon>
        <taxon>Ascomycota</taxon>
        <taxon>Pezizomycotina</taxon>
        <taxon>Dothideomycetes</taxon>
        <taxon>Pleosporomycetidae</taxon>
        <taxon>Pleosporales</taxon>
        <taxon>Torulaceae</taxon>
        <taxon>Dendryphion</taxon>
    </lineage>
</organism>
<dbReference type="Proteomes" id="UP000700596">
    <property type="component" value="Unassembled WGS sequence"/>
</dbReference>
<dbReference type="InterPro" id="IPR004621">
    <property type="entry name" value="Fadh2_euk"/>
</dbReference>
<evidence type="ECO:0000256" key="2">
    <source>
        <dbReference type="ARBA" id="ARBA00004777"/>
    </source>
</evidence>
<keyword evidence="5" id="KW-0274">FAD</keyword>
<evidence type="ECO:0000256" key="8">
    <source>
        <dbReference type="RuleBase" id="RU004254"/>
    </source>
</evidence>
<sequence>MERITDKINALPEGANYVSLEFFPPKTSMGFANLTSRLERMSQALRPLFVTVTWGAGGSTATKSLELAEICQRQLGLTTCLHLTCTNMSRSLIDEALEQAKVLGIRNILALRGDAPRSEEYRDEGQLPEEDSNRDFTWAVDLVRYIRKQYGDYFCIGVAGYPEGHSDESHPEHQDAKRDLPYLVEKTKAGADFIMTQLFFDVTAYDEYEKMLREHESGVFKTIPIIPGLMPIQSYSILRRTTKLSHANLPTEILARLDAVKGDDELVKKVGVEILGEIVEHLKKKPDVARRGFHFYTLNLEKAVSHILEDCHLIPKITDDEEEEAVIDHNTPGIHIQPPDGAMNRQRRRLSSINSSPHNRIIVSRPSRSSNPSYEAPEDEAGIPKGPVNTRANTLAISEGEGSLGREATWDDFPNGRWGDARSPAFGEIDGYGPTLHVSTPQALKLWGHPVERNDISQLFKKHITGELEAIPWSEEGLAPETNTISKELLGLNAKGWWTVASQPAVNGVKSTDPVYGWGPRNGFVFQKPFVEFFLPSADWEKLQPKLDAHEQVTYFAGNAAGDFEASSEDGVNPVTWGTFAGKEIVTPTIIEAVSFRSWLDEAYSIWKEWQRIYPVRSATSKLLGECAEDTWLVNVIWGDFVEGDGLWKFLTE</sequence>
<dbReference type="InterPro" id="IPR029041">
    <property type="entry name" value="FAD-linked_oxidoreductase-like"/>
</dbReference>
<comment type="cofactor">
    <cofactor evidence="1">
        <name>FAD</name>
        <dbReference type="ChEBI" id="CHEBI:57692"/>
    </cofactor>
</comment>
<dbReference type="SUPFAM" id="SSF51730">
    <property type="entry name" value="FAD-linked oxidoreductase"/>
    <property type="match status" value="1"/>
</dbReference>
<dbReference type="NCBIfam" id="TIGR00677">
    <property type="entry name" value="fadh2_euk"/>
    <property type="match status" value="1"/>
</dbReference>
<dbReference type="InterPro" id="IPR053806">
    <property type="entry name" value="MTHFR_C"/>
</dbReference>
<evidence type="ECO:0000256" key="1">
    <source>
        <dbReference type="ARBA" id="ARBA00001974"/>
    </source>
</evidence>
<protein>
    <submittedName>
        <fullName evidence="11">Methylenetetrahydrofolate reductase 2</fullName>
    </submittedName>
</protein>
<dbReference type="GO" id="GO:0009086">
    <property type="term" value="P:methionine biosynthetic process"/>
    <property type="evidence" value="ECO:0007669"/>
    <property type="project" value="TreeGrafter"/>
</dbReference>
<dbReference type="AlphaFoldDB" id="A0A9P9IYB1"/>
<dbReference type="Pfam" id="PF21895">
    <property type="entry name" value="MTHFR_C"/>
    <property type="match status" value="1"/>
</dbReference>
<accession>A0A9P9IYB1</accession>
<dbReference type="PANTHER" id="PTHR45754">
    <property type="entry name" value="METHYLENETETRAHYDROFOLATE REDUCTASE"/>
    <property type="match status" value="1"/>
</dbReference>
<feature type="domain" description="MTHFR SAM-binding regulatory" evidence="10">
    <location>
        <begin position="405"/>
        <end position="651"/>
    </location>
</feature>
<evidence type="ECO:0000256" key="7">
    <source>
        <dbReference type="ARBA" id="ARBA00023002"/>
    </source>
</evidence>
<dbReference type="InterPro" id="IPR003171">
    <property type="entry name" value="Mehydrof_redctse-like"/>
</dbReference>
<keyword evidence="6" id="KW-0521">NADP</keyword>
<dbReference type="GO" id="GO:0005829">
    <property type="term" value="C:cytosol"/>
    <property type="evidence" value="ECO:0007669"/>
    <property type="project" value="TreeGrafter"/>
</dbReference>
<name>A0A9P9IYB1_9PLEO</name>
<gene>
    <name evidence="11" type="ORF">B0J11DRAFT_518331</name>
</gene>
<keyword evidence="7" id="KW-0560">Oxidoreductase</keyword>
<evidence type="ECO:0000313" key="12">
    <source>
        <dbReference type="Proteomes" id="UP000700596"/>
    </source>
</evidence>
<proteinExistence type="inferred from homology"/>
<evidence type="ECO:0000256" key="9">
    <source>
        <dbReference type="SAM" id="MobiDB-lite"/>
    </source>
</evidence>
<keyword evidence="12" id="KW-1185">Reference proteome</keyword>
<dbReference type="OrthoDB" id="16284at2759"/>
<dbReference type="GO" id="GO:0071949">
    <property type="term" value="F:FAD binding"/>
    <property type="evidence" value="ECO:0007669"/>
    <property type="project" value="TreeGrafter"/>
</dbReference>
<dbReference type="Pfam" id="PF02219">
    <property type="entry name" value="MTHFR"/>
    <property type="match status" value="1"/>
</dbReference>
<dbReference type="PANTHER" id="PTHR45754:SF1">
    <property type="entry name" value="METHYLENETETRAHYDROFOLATE REDUCTASE 1"/>
    <property type="match status" value="1"/>
</dbReference>
<comment type="pathway">
    <text evidence="2 8">One-carbon metabolism; tetrahydrofolate interconversion.</text>
</comment>
<evidence type="ECO:0000256" key="3">
    <source>
        <dbReference type="ARBA" id="ARBA00006743"/>
    </source>
</evidence>
<dbReference type="FunFam" id="3.20.20.220:FF:000002">
    <property type="entry name" value="Methylenetetrahydrofolate reductase"/>
    <property type="match status" value="1"/>
</dbReference>
<comment type="similarity">
    <text evidence="3">Belongs to the methylenetetrahydrofolate reductase family.</text>
</comment>
<evidence type="ECO:0000259" key="10">
    <source>
        <dbReference type="Pfam" id="PF21895"/>
    </source>
</evidence>
<dbReference type="EMBL" id="JAGMWT010000002">
    <property type="protein sequence ID" value="KAH7135440.1"/>
    <property type="molecule type" value="Genomic_DNA"/>
</dbReference>
<reference evidence="11" key="1">
    <citation type="journal article" date="2021" name="Nat. Commun.">
        <title>Genetic determinants of endophytism in the Arabidopsis root mycobiome.</title>
        <authorList>
            <person name="Mesny F."/>
            <person name="Miyauchi S."/>
            <person name="Thiergart T."/>
            <person name="Pickel B."/>
            <person name="Atanasova L."/>
            <person name="Karlsson M."/>
            <person name="Huettel B."/>
            <person name="Barry K.W."/>
            <person name="Haridas S."/>
            <person name="Chen C."/>
            <person name="Bauer D."/>
            <person name="Andreopoulos W."/>
            <person name="Pangilinan J."/>
            <person name="LaButti K."/>
            <person name="Riley R."/>
            <person name="Lipzen A."/>
            <person name="Clum A."/>
            <person name="Drula E."/>
            <person name="Henrissat B."/>
            <person name="Kohler A."/>
            <person name="Grigoriev I.V."/>
            <person name="Martin F.M."/>
            <person name="Hacquard S."/>
        </authorList>
    </citation>
    <scope>NUCLEOTIDE SEQUENCE</scope>
    <source>
        <strain evidence="11">MPI-CAGE-CH-0243</strain>
    </source>
</reference>
<evidence type="ECO:0000256" key="5">
    <source>
        <dbReference type="ARBA" id="ARBA00022827"/>
    </source>
</evidence>
<feature type="region of interest" description="Disordered" evidence="9">
    <location>
        <begin position="360"/>
        <end position="389"/>
    </location>
</feature>